<evidence type="ECO:0000313" key="2">
    <source>
        <dbReference type="Proteomes" id="UP000326198"/>
    </source>
</evidence>
<name>A0A5N7B790_9EURO</name>
<protein>
    <submittedName>
        <fullName evidence="1">Uncharacterized protein</fullName>
    </submittedName>
</protein>
<proteinExistence type="predicted"/>
<reference evidence="1 2" key="1">
    <citation type="submission" date="2019-04" db="EMBL/GenBank/DDBJ databases">
        <title>Friends and foes A comparative genomics studyof 23 Aspergillus species from section Flavi.</title>
        <authorList>
            <consortium name="DOE Joint Genome Institute"/>
            <person name="Kjaerbolling I."/>
            <person name="Vesth T."/>
            <person name="Frisvad J.C."/>
            <person name="Nybo J.L."/>
            <person name="Theobald S."/>
            <person name="Kildgaard S."/>
            <person name="Isbrandt T."/>
            <person name="Kuo A."/>
            <person name="Sato A."/>
            <person name="Lyhne E.K."/>
            <person name="Kogle M.E."/>
            <person name="Wiebenga A."/>
            <person name="Kun R.S."/>
            <person name="Lubbers R.J."/>
            <person name="Makela M.R."/>
            <person name="Barry K."/>
            <person name="Chovatia M."/>
            <person name="Clum A."/>
            <person name="Daum C."/>
            <person name="Haridas S."/>
            <person name="He G."/>
            <person name="LaButti K."/>
            <person name="Lipzen A."/>
            <person name="Mondo S."/>
            <person name="Riley R."/>
            <person name="Salamov A."/>
            <person name="Simmons B.A."/>
            <person name="Magnuson J.K."/>
            <person name="Henrissat B."/>
            <person name="Mortensen U.H."/>
            <person name="Larsen T.O."/>
            <person name="Devries R.P."/>
            <person name="Grigoriev I.V."/>
            <person name="Machida M."/>
            <person name="Baker S.E."/>
            <person name="Andersen M.R."/>
        </authorList>
    </citation>
    <scope>NUCLEOTIDE SEQUENCE [LARGE SCALE GENOMIC DNA]</scope>
    <source>
        <strain evidence="1 2">IBT 29228</strain>
    </source>
</reference>
<evidence type="ECO:0000313" key="1">
    <source>
        <dbReference type="EMBL" id="KAE8377428.1"/>
    </source>
</evidence>
<dbReference type="AlphaFoldDB" id="A0A5N7B790"/>
<sequence>MRVCLLFTPYYIAFVRLCPSCFLSLTVIQTLAISNITLQGTPNTVTTRSCNSRIRQQRSCVREASIRLCSGLIGHRCSMFRVANAVLIQSPDRRGRRPDKTRQEYETSVRHALAVMAVMAVMATSALQVAADAELHCGEVSGIPLLRSAGCVSLRTKELVPYRYIITFDDYNQLVLPIFFPL</sequence>
<organism evidence="1 2">
    <name type="scientific">Aspergillus bertholletiae</name>
    <dbReference type="NCBI Taxonomy" id="1226010"/>
    <lineage>
        <taxon>Eukaryota</taxon>
        <taxon>Fungi</taxon>
        <taxon>Dikarya</taxon>
        <taxon>Ascomycota</taxon>
        <taxon>Pezizomycotina</taxon>
        <taxon>Eurotiomycetes</taxon>
        <taxon>Eurotiomycetidae</taxon>
        <taxon>Eurotiales</taxon>
        <taxon>Aspergillaceae</taxon>
        <taxon>Aspergillus</taxon>
        <taxon>Aspergillus subgen. Circumdati</taxon>
    </lineage>
</organism>
<accession>A0A5N7B790</accession>
<dbReference type="Proteomes" id="UP000326198">
    <property type="component" value="Unassembled WGS sequence"/>
</dbReference>
<gene>
    <name evidence="1" type="ORF">BDV26DRAFT_263498</name>
</gene>
<keyword evidence="2" id="KW-1185">Reference proteome</keyword>
<dbReference type="EMBL" id="ML736223">
    <property type="protein sequence ID" value="KAE8377428.1"/>
    <property type="molecule type" value="Genomic_DNA"/>
</dbReference>